<proteinExistence type="predicted"/>
<evidence type="ECO:0000313" key="2">
    <source>
        <dbReference type="EMBL" id="GMA86051.1"/>
    </source>
</evidence>
<dbReference type="EMBL" id="BSUZ01000001">
    <property type="protein sequence ID" value="GMA86051.1"/>
    <property type="molecule type" value="Genomic_DNA"/>
</dbReference>
<feature type="transmembrane region" description="Helical" evidence="1">
    <location>
        <begin position="34"/>
        <end position="50"/>
    </location>
</feature>
<gene>
    <name evidence="2" type="ORF">GCM10025868_13010</name>
</gene>
<evidence type="ECO:0000313" key="3">
    <source>
        <dbReference type="Proteomes" id="UP001157017"/>
    </source>
</evidence>
<evidence type="ECO:0008006" key="4">
    <source>
        <dbReference type="Google" id="ProtNLM"/>
    </source>
</evidence>
<reference evidence="3" key="1">
    <citation type="journal article" date="2019" name="Int. J. Syst. Evol. Microbiol.">
        <title>The Global Catalogue of Microorganisms (GCM) 10K type strain sequencing project: providing services to taxonomists for standard genome sequencing and annotation.</title>
        <authorList>
            <consortium name="The Broad Institute Genomics Platform"/>
            <consortium name="The Broad Institute Genome Sequencing Center for Infectious Disease"/>
            <person name="Wu L."/>
            <person name="Ma J."/>
        </authorList>
    </citation>
    <scope>NUCLEOTIDE SEQUENCE [LARGE SCALE GENOMIC DNA]</scope>
    <source>
        <strain evidence="3">NBRC 108730</strain>
    </source>
</reference>
<keyword evidence="1" id="KW-0812">Transmembrane</keyword>
<keyword evidence="1" id="KW-0472">Membrane</keyword>
<comment type="caution">
    <text evidence="2">The sequence shown here is derived from an EMBL/GenBank/DDBJ whole genome shotgun (WGS) entry which is preliminary data.</text>
</comment>
<protein>
    <recommendedName>
        <fullName evidence="4">ABC transporter permease</fullName>
    </recommendedName>
</protein>
<dbReference type="Proteomes" id="UP001157017">
    <property type="component" value="Unassembled WGS sequence"/>
</dbReference>
<accession>A0ABQ6JCY7</accession>
<keyword evidence="1" id="KW-1133">Transmembrane helix</keyword>
<organism evidence="2 3">
    <name type="scientific">Angustibacter aerolatus</name>
    <dbReference type="NCBI Taxonomy" id="1162965"/>
    <lineage>
        <taxon>Bacteria</taxon>
        <taxon>Bacillati</taxon>
        <taxon>Actinomycetota</taxon>
        <taxon>Actinomycetes</taxon>
        <taxon>Kineosporiales</taxon>
        <taxon>Kineosporiaceae</taxon>
    </lineage>
</organism>
<sequence length="55" mass="6077">MTDRQDVLAAAASDRPLQGADVGAARERTRRRRLWRIAAVLAPVLVVLWVKPARG</sequence>
<keyword evidence="3" id="KW-1185">Reference proteome</keyword>
<name>A0ABQ6JCY7_9ACTN</name>
<evidence type="ECO:0000256" key="1">
    <source>
        <dbReference type="SAM" id="Phobius"/>
    </source>
</evidence>